<dbReference type="Pfam" id="PF24883">
    <property type="entry name" value="NPHP3_N"/>
    <property type="match status" value="1"/>
</dbReference>
<reference evidence="4 5" key="1">
    <citation type="submission" date="2018-06" db="EMBL/GenBank/DDBJ databases">
        <title>Fusarium incarnatum-equiseti species complex species 28.</title>
        <authorList>
            <person name="Gardiner D.M."/>
        </authorList>
    </citation>
    <scope>NUCLEOTIDE SEQUENCE [LARGE SCALE GENOMIC DNA]</scope>
    <source>
        <strain evidence="4 5">FIESC_28</strain>
    </source>
</reference>
<comment type="caution">
    <text evidence="4">The sequence shown here is derived from an EMBL/GenBank/DDBJ whole genome shotgun (WGS) entry which is preliminary data.</text>
</comment>
<sequence>MSTQLDQFNLAKSTHQTTSQIYNAVQDQKKVLQDSSDRETRRIILDWVSNANYSQKHWELQSSRVKDTGTWILQTDEYIRWRDDPATSNVLFCHGIQGSGKTNLVSFIIDDLISSDSSQPFHTAFFYFDHQDRHRQGALAVLSSILRQLLENLPELPESLAQLHKTLSPRGQLSLHDCQSIMTNVATNLGSVYLVLDALDECASEQRKVFLQSIGQVSQLQNVRLLVTSHPHIQDLAEIFGHCPTLEIKAQEGDIKMYLDHELDRQSISYRADPDFAERLVKKLTEGAEGMFLLPVLQLRTVLQQPTQGDMEDKLEHLSHSLGGAFEDAITRIQGLQEGYSRIGMEILMWLAHAARPLTLSEVSDALAIQKGRKAVNAKYRPGARVIIESCQGLVIVDSEGYIRVAHHAIQEYVDAHQEVLFPHAQGIIACKCLQYLLFQDFEEGPWSTKDEIESRMQSYPFLEYTARYWGQHTRESESHVEVQSTLFTFFTSLAATASANQVYHYSLGRRKLYWNSAECKSCTPLHHSSRHGLEHAVATLLGNGMQDVNELTRMGSTPIIMAAGTGHVPTVKLLLERGANPYLSNWYGNALHCAVEAGRSDVIELLISWGMDPNESMGNRTFLACALDRDSVDAVETLVNMGANLEAQHREYPCHLFFDAAFENCEKIIDLFIQRSWVDIEMKDRYGHSAMHHATMGVAIGVTKKLIEAGSDINGLDGIGKTPLDHATATGNHVIIKLLAESGAKIKVEL</sequence>
<proteinExistence type="predicted"/>
<keyword evidence="1" id="KW-0677">Repeat</keyword>
<dbReference type="Pfam" id="PF12796">
    <property type="entry name" value="Ank_2"/>
    <property type="match status" value="3"/>
</dbReference>
<dbReference type="RefSeq" id="XP_031019275.1">
    <property type="nucleotide sequence ID" value="XM_031156606.1"/>
</dbReference>
<dbReference type="SUPFAM" id="SSF48403">
    <property type="entry name" value="Ankyrin repeat"/>
    <property type="match status" value="1"/>
</dbReference>
<dbReference type="PANTHER" id="PTHR10039:SF15">
    <property type="entry name" value="NACHT DOMAIN-CONTAINING PROTEIN"/>
    <property type="match status" value="1"/>
</dbReference>
<dbReference type="InterPro" id="IPR056884">
    <property type="entry name" value="NPHP3-like_N"/>
</dbReference>
<dbReference type="SUPFAM" id="SSF52540">
    <property type="entry name" value="P-loop containing nucleoside triphosphate hydrolases"/>
    <property type="match status" value="1"/>
</dbReference>
<feature type="repeat" description="ANK" evidence="2">
    <location>
        <begin position="555"/>
        <end position="587"/>
    </location>
</feature>
<keyword evidence="2" id="KW-0040">ANK repeat</keyword>
<dbReference type="InterPro" id="IPR027417">
    <property type="entry name" value="P-loop_NTPase"/>
</dbReference>
<dbReference type="OrthoDB" id="366390at2759"/>
<dbReference type="AlphaFoldDB" id="A0A366S5T6"/>
<dbReference type="Gene3D" id="1.25.40.20">
    <property type="entry name" value="Ankyrin repeat-containing domain"/>
    <property type="match status" value="2"/>
</dbReference>
<dbReference type="InterPro" id="IPR054471">
    <property type="entry name" value="GPIID_WHD"/>
</dbReference>
<dbReference type="PROSITE" id="PS50297">
    <property type="entry name" value="ANK_REP_REGION"/>
    <property type="match status" value="2"/>
</dbReference>
<feature type="repeat" description="ANK" evidence="2">
    <location>
        <begin position="687"/>
        <end position="719"/>
    </location>
</feature>
<evidence type="ECO:0000313" key="4">
    <source>
        <dbReference type="EMBL" id="RBR24684.1"/>
    </source>
</evidence>
<dbReference type="Pfam" id="PF22939">
    <property type="entry name" value="WHD_GPIID"/>
    <property type="match status" value="1"/>
</dbReference>
<dbReference type="EMBL" id="QKXC01000052">
    <property type="protein sequence ID" value="RBR24684.1"/>
    <property type="molecule type" value="Genomic_DNA"/>
</dbReference>
<dbReference type="InterPro" id="IPR007111">
    <property type="entry name" value="NACHT_NTPase"/>
</dbReference>
<evidence type="ECO:0000313" key="5">
    <source>
        <dbReference type="Proteomes" id="UP000253153"/>
    </source>
</evidence>
<dbReference type="PROSITE" id="PS50837">
    <property type="entry name" value="NACHT"/>
    <property type="match status" value="1"/>
</dbReference>
<evidence type="ECO:0000256" key="1">
    <source>
        <dbReference type="ARBA" id="ARBA00022737"/>
    </source>
</evidence>
<dbReference type="Gene3D" id="3.40.50.300">
    <property type="entry name" value="P-loop containing nucleotide triphosphate hydrolases"/>
    <property type="match status" value="1"/>
</dbReference>
<dbReference type="InterPro" id="IPR002110">
    <property type="entry name" value="Ankyrin_rpt"/>
</dbReference>
<evidence type="ECO:0000256" key="2">
    <source>
        <dbReference type="PROSITE-ProRule" id="PRU00023"/>
    </source>
</evidence>
<protein>
    <recommendedName>
        <fullName evidence="3">NACHT domain-containing protein</fullName>
    </recommendedName>
</protein>
<dbReference type="InterPro" id="IPR036770">
    <property type="entry name" value="Ankyrin_rpt-contain_sf"/>
</dbReference>
<dbReference type="SMART" id="SM00248">
    <property type="entry name" value="ANK"/>
    <property type="match status" value="6"/>
</dbReference>
<dbReference type="PROSITE" id="PS50088">
    <property type="entry name" value="ANK_REPEAT"/>
    <property type="match status" value="3"/>
</dbReference>
<evidence type="ECO:0000259" key="3">
    <source>
        <dbReference type="PROSITE" id="PS50837"/>
    </source>
</evidence>
<dbReference type="PANTHER" id="PTHR10039">
    <property type="entry name" value="AMELOGENIN"/>
    <property type="match status" value="1"/>
</dbReference>
<feature type="repeat" description="ANK" evidence="2">
    <location>
        <begin position="720"/>
        <end position="751"/>
    </location>
</feature>
<dbReference type="GeneID" id="41991902"/>
<gene>
    <name evidence="4" type="ORF">FIESC28_02457</name>
</gene>
<organism evidence="4 5">
    <name type="scientific">Fusarium coffeatum</name>
    <dbReference type="NCBI Taxonomy" id="231269"/>
    <lineage>
        <taxon>Eukaryota</taxon>
        <taxon>Fungi</taxon>
        <taxon>Dikarya</taxon>
        <taxon>Ascomycota</taxon>
        <taxon>Pezizomycotina</taxon>
        <taxon>Sordariomycetes</taxon>
        <taxon>Hypocreomycetidae</taxon>
        <taxon>Hypocreales</taxon>
        <taxon>Nectriaceae</taxon>
        <taxon>Fusarium</taxon>
        <taxon>Fusarium incarnatum-equiseti species complex</taxon>
    </lineage>
</organism>
<dbReference type="Proteomes" id="UP000253153">
    <property type="component" value="Unassembled WGS sequence"/>
</dbReference>
<accession>A0A366S5T6</accession>
<feature type="domain" description="NACHT" evidence="3">
    <location>
        <begin position="89"/>
        <end position="231"/>
    </location>
</feature>
<name>A0A366S5T6_9HYPO</name>
<keyword evidence="5" id="KW-1185">Reference proteome</keyword>